<dbReference type="Gene3D" id="1.10.287.470">
    <property type="entry name" value="Helix hairpin bin"/>
    <property type="match status" value="1"/>
</dbReference>
<dbReference type="GO" id="GO:0005886">
    <property type="term" value="C:plasma membrane"/>
    <property type="evidence" value="ECO:0007669"/>
    <property type="project" value="TreeGrafter"/>
</dbReference>
<proteinExistence type="predicted"/>
<sequence length="339" mass="36883">MTHSLFCHTRFVVKAPVKITIIAASLLVIAGGAFAWHHHQLAESVPDGILYGNGRLEFTRVDVAVKYPGRVTKLLVHEGDTVAANQVLAQEDSASVQAQYDQAAAQQSRASSAADRATAELSAHQASLHLAEDELRHAQTMRRQNLVSDMEVTQRRTQFASAQAAVRAATQGVQEALHAKEGAAAQVRQIQTVLDDMTIRAPVAGRIEYRIVEPGSVLAPGGRVYSMLDPVDPYMTLFFPTAAMSTLKVGDEARIKFDGVASPVLATVSFIDSQAQFTPKYVETATEREQLVYRVKLRVTPEEQQHLGALLKAGMTGEGYIRQRPDAAWPNAAQRSSAE</sequence>
<dbReference type="InterPro" id="IPR058625">
    <property type="entry name" value="MdtA-like_BSH"/>
</dbReference>
<dbReference type="Proteomes" id="UP000242683">
    <property type="component" value="Unassembled WGS sequence"/>
</dbReference>
<dbReference type="AlphaFoldDB" id="A0A1Y3G3R1"/>
<feature type="domain" description="Multidrug resistance protein MdtA-like barrel-sandwich hybrid" evidence="1">
    <location>
        <begin position="61"/>
        <end position="217"/>
    </location>
</feature>
<dbReference type="PANTHER" id="PTHR30438:SF2">
    <property type="entry name" value="MEMBRANE PROTEIN"/>
    <property type="match status" value="1"/>
</dbReference>
<dbReference type="Pfam" id="PF25917">
    <property type="entry name" value="BSH_RND"/>
    <property type="match status" value="1"/>
</dbReference>
<protein>
    <submittedName>
        <fullName evidence="2">Hemolysin secretion protein D</fullName>
    </submittedName>
</protein>
<name>A0A1Y3G3R1_9PROT</name>
<dbReference type="Gene3D" id="2.40.50.100">
    <property type="match status" value="1"/>
</dbReference>
<comment type="caution">
    <text evidence="2">The sequence shown here is derived from an EMBL/GenBank/DDBJ whole genome shotgun (WGS) entry which is preliminary data.</text>
</comment>
<dbReference type="SUPFAM" id="SSF111369">
    <property type="entry name" value="HlyD-like secretion proteins"/>
    <property type="match status" value="2"/>
</dbReference>
<reference evidence="3" key="1">
    <citation type="submission" date="2014-06" db="EMBL/GenBank/DDBJ databases">
        <authorList>
            <person name="Winans N.J."/>
            <person name="Newell P.D."/>
            <person name="Douglas A.E."/>
        </authorList>
    </citation>
    <scope>NUCLEOTIDE SEQUENCE [LARGE SCALE GENOMIC DNA]</scope>
    <source>
        <strain evidence="3">DsW_057</strain>
    </source>
</reference>
<dbReference type="PANTHER" id="PTHR30438">
    <property type="entry name" value="36 KDA ANTIGEN-RELATED"/>
    <property type="match status" value="1"/>
</dbReference>
<evidence type="ECO:0000313" key="3">
    <source>
        <dbReference type="Proteomes" id="UP000242683"/>
    </source>
</evidence>
<evidence type="ECO:0000313" key="2">
    <source>
        <dbReference type="EMBL" id="OUJ04781.1"/>
    </source>
</evidence>
<dbReference type="Gene3D" id="2.40.30.170">
    <property type="match status" value="1"/>
</dbReference>
<dbReference type="EMBL" id="JOPG01000026">
    <property type="protein sequence ID" value="OUJ04781.1"/>
    <property type="molecule type" value="Genomic_DNA"/>
</dbReference>
<evidence type="ECO:0000259" key="1">
    <source>
        <dbReference type="Pfam" id="PF25917"/>
    </source>
</evidence>
<gene>
    <name evidence="2" type="ORF">HK23_07655</name>
</gene>
<organism evidence="2 3">
    <name type="scientific">Acetobacter malorum</name>
    <dbReference type="NCBI Taxonomy" id="178901"/>
    <lineage>
        <taxon>Bacteria</taxon>
        <taxon>Pseudomonadati</taxon>
        <taxon>Pseudomonadota</taxon>
        <taxon>Alphaproteobacteria</taxon>
        <taxon>Acetobacterales</taxon>
        <taxon>Acetobacteraceae</taxon>
        <taxon>Acetobacter</taxon>
    </lineage>
</organism>
<accession>A0A1Y3G3R1</accession>